<feature type="transmembrane region" description="Helical" evidence="7">
    <location>
        <begin position="216"/>
        <end position="235"/>
    </location>
</feature>
<dbReference type="PANTHER" id="PTHR30589">
    <property type="entry name" value="PROLIPOPROTEIN DIACYLGLYCERYL TRANSFERASE"/>
    <property type="match status" value="1"/>
</dbReference>
<organism evidence="8 9">
    <name type="scientific">Neptunitalea chrysea</name>
    <dbReference type="NCBI Taxonomy" id="1647581"/>
    <lineage>
        <taxon>Bacteria</taxon>
        <taxon>Pseudomonadati</taxon>
        <taxon>Bacteroidota</taxon>
        <taxon>Flavobacteriia</taxon>
        <taxon>Flavobacteriales</taxon>
        <taxon>Flavobacteriaceae</taxon>
        <taxon>Neptunitalea</taxon>
    </lineage>
</organism>
<protein>
    <recommendedName>
        <fullName evidence="10">Prolipoprotein diacylglyceryltransferase</fullName>
    </recommendedName>
</protein>
<dbReference type="InterPro" id="IPR001640">
    <property type="entry name" value="Lgt"/>
</dbReference>
<name>A0A9W6EUY5_9FLAO</name>
<keyword evidence="4 7" id="KW-0812">Transmembrane</keyword>
<dbReference type="PANTHER" id="PTHR30589:SF0">
    <property type="entry name" value="PHOSPHATIDYLGLYCEROL--PROLIPOPROTEIN DIACYLGLYCERYL TRANSFERASE"/>
    <property type="match status" value="1"/>
</dbReference>
<evidence type="ECO:0000256" key="2">
    <source>
        <dbReference type="ARBA" id="ARBA00022475"/>
    </source>
</evidence>
<keyword evidence="3" id="KW-0808">Transferase</keyword>
<dbReference type="Pfam" id="PF01790">
    <property type="entry name" value="LGT"/>
    <property type="match status" value="1"/>
</dbReference>
<dbReference type="GO" id="GO:0005886">
    <property type="term" value="C:plasma membrane"/>
    <property type="evidence" value="ECO:0007669"/>
    <property type="project" value="InterPro"/>
</dbReference>
<dbReference type="AlphaFoldDB" id="A0A9W6EUY5"/>
<proteinExistence type="inferred from homology"/>
<keyword evidence="5 7" id="KW-1133">Transmembrane helix</keyword>
<evidence type="ECO:0000256" key="6">
    <source>
        <dbReference type="ARBA" id="ARBA00023136"/>
    </source>
</evidence>
<dbReference type="RefSeq" id="WP_281754892.1">
    <property type="nucleotide sequence ID" value="NZ_BRVP01000014.1"/>
</dbReference>
<keyword evidence="2" id="KW-1003">Cell membrane</keyword>
<feature type="transmembrane region" description="Helical" evidence="7">
    <location>
        <begin position="158"/>
        <end position="179"/>
    </location>
</feature>
<keyword evidence="6 7" id="KW-0472">Membrane</keyword>
<dbReference type="EMBL" id="BRVP01000014">
    <property type="protein sequence ID" value="GLB53164.1"/>
    <property type="molecule type" value="Genomic_DNA"/>
</dbReference>
<evidence type="ECO:0000313" key="8">
    <source>
        <dbReference type="EMBL" id="GLB53164.1"/>
    </source>
</evidence>
<dbReference type="GO" id="GO:0008961">
    <property type="term" value="F:phosphatidylglycerol-prolipoprotein diacylglyceryl transferase activity"/>
    <property type="evidence" value="ECO:0007669"/>
    <property type="project" value="InterPro"/>
</dbReference>
<evidence type="ECO:0000256" key="7">
    <source>
        <dbReference type="SAM" id="Phobius"/>
    </source>
</evidence>
<feature type="transmembrane region" description="Helical" evidence="7">
    <location>
        <begin position="49"/>
        <end position="69"/>
    </location>
</feature>
<feature type="transmembrane region" description="Helical" evidence="7">
    <location>
        <begin position="186"/>
        <end position="204"/>
    </location>
</feature>
<comment type="similarity">
    <text evidence="1">Belongs to the Lgt family.</text>
</comment>
<dbReference type="GO" id="GO:0042158">
    <property type="term" value="P:lipoprotein biosynthetic process"/>
    <property type="evidence" value="ECO:0007669"/>
    <property type="project" value="InterPro"/>
</dbReference>
<dbReference type="Proteomes" id="UP001143545">
    <property type="component" value="Unassembled WGS sequence"/>
</dbReference>
<sequence length="253" mass="28825">MHIPFEPSLFGIHINIHWILEYVAFFVGFRYYVYLRKNQRDDITSTNRLSIIIGATLGAFLGSRIVGILENPIFKLTKENMMLLLNAKTIMGGLFGGLLGVEIAKKMIGEKQSSGDLFTLPIIVGIFIGRIGCFLKGTNEFTYGKPTSFFLGMNLGDGVNRHPLALYELVFLLCLFIFLKRLLKTYTLPNGTIFKLFMLAYFGFRLCIEFLKPNVFFVAGLSSIQWLCVICYQYYYKTIIKLVTYAGKKIHVL</sequence>
<reference evidence="8" key="1">
    <citation type="submission" date="2022-07" db="EMBL/GenBank/DDBJ databases">
        <title>Taxonomy of Novel Oxalotrophic and Methylotrophic Bacteria.</title>
        <authorList>
            <person name="Sahin N."/>
            <person name="Tani A."/>
        </authorList>
    </citation>
    <scope>NUCLEOTIDE SEQUENCE</scope>
    <source>
        <strain evidence="8">AM327</strain>
    </source>
</reference>
<evidence type="ECO:0000256" key="3">
    <source>
        <dbReference type="ARBA" id="ARBA00022679"/>
    </source>
</evidence>
<evidence type="ECO:0000256" key="1">
    <source>
        <dbReference type="ARBA" id="ARBA00007150"/>
    </source>
</evidence>
<evidence type="ECO:0008006" key="10">
    <source>
        <dbReference type="Google" id="ProtNLM"/>
    </source>
</evidence>
<keyword evidence="9" id="KW-1185">Reference proteome</keyword>
<gene>
    <name evidence="8" type="ORF">NBRC110019_22040</name>
</gene>
<comment type="caution">
    <text evidence="8">The sequence shown here is derived from an EMBL/GenBank/DDBJ whole genome shotgun (WGS) entry which is preliminary data.</text>
</comment>
<evidence type="ECO:0000313" key="9">
    <source>
        <dbReference type="Proteomes" id="UP001143545"/>
    </source>
</evidence>
<evidence type="ECO:0000256" key="5">
    <source>
        <dbReference type="ARBA" id="ARBA00022989"/>
    </source>
</evidence>
<feature type="transmembrane region" description="Helical" evidence="7">
    <location>
        <begin position="81"/>
        <end position="104"/>
    </location>
</feature>
<evidence type="ECO:0000256" key="4">
    <source>
        <dbReference type="ARBA" id="ARBA00022692"/>
    </source>
</evidence>
<feature type="transmembrane region" description="Helical" evidence="7">
    <location>
        <begin position="116"/>
        <end position="138"/>
    </location>
</feature>
<accession>A0A9W6EUY5</accession>
<feature type="transmembrane region" description="Helical" evidence="7">
    <location>
        <begin position="12"/>
        <end position="33"/>
    </location>
</feature>